<dbReference type="OrthoDB" id="5835829at2759"/>
<dbReference type="FunFam" id="3.40.50.2000:FF:000050">
    <property type="entry name" value="UDP-glucuronosyltransferase"/>
    <property type="match status" value="1"/>
</dbReference>
<evidence type="ECO:0008006" key="6">
    <source>
        <dbReference type="Google" id="ProtNLM"/>
    </source>
</evidence>
<protein>
    <recommendedName>
        <fullName evidence="6">UDP-glucuronosyltransferase</fullName>
    </recommendedName>
</protein>
<dbReference type="EMBL" id="BLKM01000501">
    <property type="protein sequence ID" value="GFG34707.1"/>
    <property type="molecule type" value="Genomic_DNA"/>
</dbReference>
<comment type="similarity">
    <text evidence="1">Belongs to the UDP-glycosyltransferase family.</text>
</comment>
<keyword evidence="3" id="KW-0808">Transferase</keyword>
<dbReference type="AlphaFoldDB" id="A0A6L2PY51"/>
<gene>
    <name evidence="4" type="ORF">Cfor_03104</name>
</gene>
<keyword evidence="5" id="KW-1185">Reference proteome</keyword>
<organism evidence="4 5">
    <name type="scientific">Coptotermes formosanus</name>
    <name type="common">Formosan subterranean termite</name>
    <dbReference type="NCBI Taxonomy" id="36987"/>
    <lineage>
        <taxon>Eukaryota</taxon>
        <taxon>Metazoa</taxon>
        <taxon>Ecdysozoa</taxon>
        <taxon>Arthropoda</taxon>
        <taxon>Hexapoda</taxon>
        <taxon>Insecta</taxon>
        <taxon>Pterygota</taxon>
        <taxon>Neoptera</taxon>
        <taxon>Polyneoptera</taxon>
        <taxon>Dictyoptera</taxon>
        <taxon>Blattodea</taxon>
        <taxon>Blattoidea</taxon>
        <taxon>Termitoidae</taxon>
        <taxon>Rhinotermitidae</taxon>
        <taxon>Coptotermes</taxon>
    </lineage>
</organism>
<name>A0A6L2PY51_COPFO</name>
<reference evidence="5" key="1">
    <citation type="submission" date="2020-01" db="EMBL/GenBank/DDBJ databases">
        <title>Draft genome sequence of the Termite Coptotermes fromosanus.</title>
        <authorList>
            <person name="Itakura S."/>
            <person name="Yosikawa Y."/>
            <person name="Umezawa K."/>
        </authorList>
    </citation>
    <scope>NUCLEOTIDE SEQUENCE [LARGE SCALE GENOMIC DNA]</scope>
</reference>
<evidence type="ECO:0000313" key="4">
    <source>
        <dbReference type="EMBL" id="GFG34707.1"/>
    </source>
</evidence>
<dbReference type="Proteomes" id="UP000502823">
    <property type="component" value="Unassembled WGS sequence"/>
</dbReference>
<sequence length="428" mass="48154">MCCKVVFGTQRLGQSNREAEGQGAKILALLNVASPSHNIFNSALTVALAERGHQVTVITTEAEKRPTPNMKTIVIEAAYDSSRNNFDLESYVEVSPLDMIFISYEWGCYTCEEELRSAGAQQLLNYSSTERFDLIITEAGWGECFFGFIHKFGSPPVVATSGVGIPPWISLTTGNPENPSYIPNYLLPYTSHMTFSERLYSFVIHIITTSLYQYSYIPKQEAIARKYFNEDLPRFMDIWRNFSIILVNTLVGLDDPRPLLPSVIPIGGMHIKAKPDPLPKDLKLFLDEAKDGFIFFSLGTNLRSDMLTLETQQTFLDAFSELSQRVLWKFESDALPRQPPNLRISKWLPQSNILAHPNIRIFITHCGKMSSIEAAYRGVPVVGIPFFLDQRANAKKFSAKGLGVTLDYTTLTKESILSAVREILNNDR</sequence>
<dbReference type="CDD" id="cd03784">
    <property type="entry name" value="GT1_Gtf-like"/>
    <property type="match status" value="1"/>
</dbReference>
<evidence type="ECO:0000256" key="3">
    <source>
        <dbReference type="ARBA" id="ARBA00022679"/>
    </source>
</evidence>
<dbReference type="SUPFAM" id="SSF53756">
    <property type="entry name" value="UDP-Glycosyltransferase/glycogen phosphorylase"/>
    <property type="match status" value="1"/>
</dbReference>
<proteinExistence type="inferred from homology"/>
<evidence type="ECO:0000313" key="5">
    <source>
        <dbReference type="Proteomes" id="UP000502823"/>
    </source>
</evidence>
<dbReference type="InterPro" id="IPR002213">
    <property type="entry name" value="UDP_glucos_trans"/>
</dbReference>
<dbReference type="InParanoid" id="A0A6L2PY51"/>
<dbReference type="PANTHER" id="PTHR48043:SF159">
    <property type="entry name" value="EG:EG0003.4 PROTEIN-RELATED"/>
    <property type="match status" value="1"/>
</dbReference>
<dbReference type="GO" id="GO:0008194">
    <property type="term" value="F:UDP-glycosyltransferase activity"/>
    <property type="evidence" value="ECO:0007669"/>
    <property type="project" value="InterPro"/>
</dbReference>
<accession>A0A6L2PY51</accession>
<dbReference type="Pfam" id="PF00201">
    <property type="entry name" value="UDPGT"/>
    <property type="match status" value="1"/>
</dbReference>
<keyword evidence="2" id="KW-0328">Glycosyltransferase</keyword>
<comment type="caution">
    <text evidence="4">The sequence shown here is derived from an EMBL/GenBank/DDBJ whole genome shotgun (WGS) entry which is preliminary data.</text>
</comment>
<evidence type="ECO:0000256" key="2">
    <source>
        <dbReference type="ARBA" id="ARBA00022676"/>
    </source>
</evidence>
<dbReference type="InterPro" id="IPR050271">
    <property type="entry name" value="UDP-glycosyltransferase"/>
</dbReference>
<dbReference type="PANTHER" id="PTHR48043">
    <property type="entry name" value="EG:EG0003.4 PROTEIN-RELATED"/>
    <property type="match status" value="1"/>
</dbReference>
<evidence type="ECO:0000256" key="1">
    <source>
        <dbReference type="ARBA" id="ARBA00009995"/>
    </source>
</evidence>
<dbReference type="Gene3D" id="3.40.50.2000">
    <property type="entry name" value="Glycogen Phosphorylase B"/>
    <property type="match status" value="2"/>
</dbReference>